<keyword evidence="2" id="KW-1133">Transmembrane helix</keyword>
<evidence type="ECO:0000313" key="3">
    <source>
        <dbReference type="EMBL" id="BBJ46938.1"/>
    </source>
</evidence>
<dbReference type="InterPro" id="IPR010640">
    <property type="entry name" value="Low_temperature_requirement_A"/>
</dbReference>
<keyword evidence="2" id="KW-0472">Membrane</keyword>
<dbReference type="PANTHER" id="PTHR36840">
    <property type="entry name" value="BLL5714 PROTEIN"/>
    <property type="match status" value="1"/>
</dbReference>
<proteinExistence type="predicted"/>
<dbReference type="AlphaFoldDB" id="A0A499V3H9"/>
<protein>
    <submittedName>
        <fullName evidence="3">Membrane protein</fullName>
    </submittedName>
</protein>
<organism evidence="3 4">
    <name type="scientific">Streptomyces antimycoticus</name>
    <dbReference type="NCBI Taxonomy" id="68175"/>
    <lineage>
        <taxon>Bacteria</taxon>
        <taxon>Bacillati</taxon>
        <taxon>Actinomycetota</taxon>
        <taxon>Actinomycetes</taxon>
        <taxon>Kitasatosporales</taxon>
        <taxon>Streptomycetaceae</taxon>
        <taxon>Streptomyces</taxon>
        <taxon>Streptomyces violaceusniger group</taxon>
    </lineage>
</organism>
<feature type="transmembrane region" description="Helical" evidence="2">
    <location>
        <begin position="221"/>
        <end position="240"/>
    </location>
</feature>
<evidence type="ECO:0000256" key="1">
    <source>
        <dbReference type="SAM" id="MobiDB-lite"/>
    </source>
</evidence>
<evidence type="ECO:0000256" key="2">
    <source>
        <dbReference type="SAM" id="Phobius"/>
    </source>
</evidence>
<feature type="transmembrane region" description="Helical" evidence="2">
    <location>
        <begin position="102"/>
        <end position="122"/>
    </location>
</feature>
<feature type="transmembrane region" description="Helical" evidence="2">
    <location>
        <begin position="160"/>
        <end position="177"/>
    </location>
</feature>
<feature type="transmembrane region" description="Helical" evidence="2">
    <location>
        <begin position="128"/>
        <end position="148"/>
    </location>
</feature>
<feature type="transmembrane region" description="Helical" evidence="2">
    <location>
        <begin position="285"/>
        <end position="310"/>
    </location>
</feature>
<feature type="transmembrane region" description="Helical" evidence="2">
    <location>
        <begin position="322"/>
        <end position="343"/>
    </location>
</feature>
<feature type="transmembrane region" description="Helical" evidence="2">
    <location>
        <begin position="355"/>
        <end position="375"/>
    </location>
</feature>
<sequence>MTERVGSPTDGGIVLRPLLRIMVRRDPAEAHRAATPLELLFDLCFVVAVAQAGGRLVHAVAQGHAGHGVVGYAMIFFAIWWAWMNFTWFATAYDTDDVPYRLVTLVQIAGVLVLAAGVPRAFEHSDYSIIVAGYVVMRLALTTQWLRAAGGERGGPRTTALRYAGGIALLLVGWVAFGLLPRGGVQMSVFVLLVAAELAVPVVAERSGTTPWHPRHIAERYGLFALIVLGETVVAATVAVQRALDKGSFADLLPIAAGGLLIVFAAYWIYFIVPIHEHLRGGETAFLWGYGHYLVFCSAAAIGAGLHIAIEQVTGEAPISTLSAAAAVTVPTAGFVFFTWLLHARHYKPSLRQQVVLPMTAAAILACTLAGRWAVLCAGGVAAASVAVSLTIRHRSHVSSRTEDPPHRSARAVEGRRLRAVRPGGDRRRPVPAGSGAPEHPTVPVATCLACGSVASTDE</sequence>
<gene>
    <name evidence="3" type="ORF">SSPO_096560</name>
</gene>
<accession>A0A499V3H9</accession>
<dbReference type="EMBL" id="AP019620">
    <property type="protein sequence ID" value="BBJ46938.1"/>
    <property type="molecule type" value="Genomic_DNA"/>
</dbReference>
<dbReference type="PANTHER" id="PTHR36840:SF1">
    <property type="entry name" value="BLL5714 PROTEIN"/>
    <property type="match status" value="1"/>
</dbReference>
<reference evidence="3 4" key="1">
    <citation type="journal article" date="2020" name="Int. J. Syst. Evol. Microbiol.">
        <title>Reclassification of Streptomyces castelarensis and Streptomyces sporoclivatus as later heterotypic synonyms of Streptomyces antimycoticus.</title>
        <authorList>
            <person name="Komaki H."/>
            <person name="Tamura T."/>
        </authorList>
    </citation>
    <scope>NUCLEOTIDE SEQUENCE [LARGE SCALE GENOMIC DNA]</scope>
    <source>
        <strain evidence="3 4">NBRC 100767</strain>
    </source>
</reference>
<keyword evidence="2" id="KW-0812">Transmembrane</keyword>
<feature type="transmembrane region" description="Helical" evidence="2">
    <location>
        <begin position="69"/>
        <end position="90"/>
    </location>
</feature>
<dbReference type="Proteomes" id="UP000463951">
    <property type="component" value="Chromosome"/>
</dbReference>
<feature type="region of interest" description="Disordered" evidence="1">
    <location>
        <begin position="396"/>
        <end position="440"/>
    </location>
</feature>
<feature type="compositionally biased region" description="Basic and acidic residues" evidence="1">
    <location>
        <begin position="400"/>
        <end position="417"/>
    </location>
</feature>
<feature type="transmembrane region" description="Helical" evidence="2">
    <location>
        <begin position="252"/>
        <end position="273"/>
    </location>
</feature>
<evidence type="ECO:0000313" key="4">
    <source>
        <dbReference type="Proteomes" id="UP000463951"/>
    </source>
</evidence>
<dbReference type="Pfam" id="PF06772">
    <property type="entry name" value="LtrA"/>
    <property type="match status" value="1"/>
</dbReference>
<name>A0A499V3H9_9ACTN</name>